<comment type="caution">
    <text evidence="10">The sequence shown here is derived from an EMBL/GenBank/DDBJ whole genome shotgun (WGS) entry which is preliminary data.</text>
</comment>
<comment type="pathway">
    <text evidence="2">Glycan metabolism; L-arabinan degradation.</text>
</comment>
<organism evidence="10 11">
    <name type="scientific">Psilocybe cyanescens</name>
    <dbReference type="NCBI Taxonomy" id="93625"/>
    <lineage>
        <taxon>Eukaryota</taxon>
        <taxon>Fungi</taxon>
        <taxon>Dikarya</taxon>
        <taxon>Basidiomycota</taxon>
        <taxon>Agaricomycotina</taxon>
        <taxon>Agaricomycetes</taxon>
        <taxon>Agaricomycetidae</taxon>
        <taxon>Agaricales</taxon>
        <taxon>Agaricineae</taxon>
        <taxon>Strophariaceae</taxon>
        <taxon>Psilocybe</taxon>
    </lineage>
</organism>
<feature type="region of interest" description="Disordered" evidence="8">
    <location>
        <begin position="1056"/>
        <end position="1112"/>
    </location>
</feature>
<keyword evidence="7" id="KW-0325">Glycoprotein</keyword>
<evidence type="ECO:0000256" key="5">
    <source>
        <dbReference type="ARBA" id="ARBA00022729"/>
    </source>
</evidence>
<evidence type="ECO:0000259" key="9">
    <source>
        <dbReference type="SMART" id="SM00813"/>
    </source>
</evidence>
<sequence>MWEDINHSGDGGLYAGELLQNRAFQAVIPGTSNALNAWQPFNGARLSVVSNTKGVSSSLPNSLQVQFPKVVTGPIGFENTGFWGIKVHEEWTYTGFFYAKSDTFTGSVTVSLKSTQGSIFSSATVKGVSKDWKKFSFQFQPTNSAPNENNVFNVVVDGKAAAGQVVHFGMFSLFPPTFRGRENGMRIDLAEALAATQPSVWRFPGGNNIEGMSFDTRWRWNETIGRIEDRPGRLADWGYSNTDGLVSKSITMFFGWLTVRMQGLLEYLNWVEDLNAEPILGIWSGISVANYSDLSTWPVVPEADLQPYIDDALNEIEFIVGDAKTTKYGQLRASLGREEPYSLKYIEVGNEDTFQAASYAAYRWKAFVDAIGAKFPQMEFLATTLPSTALTPAYTKIDFHEYSSPSWFTNAAFMFDSYPRNGTQFFIGEYAVTSTNDNNALGDIPSGRLAYPTLQGSVAEAAFMTGLERNSDVVFASAYAPSLQHIRGFQWTPDILTYDATRMVKSTSYYVQQMFSVNRGTHVLETSPVSSPDSAPLYWVASINNETDVVFLKVSNAGTADLTAYIFLDFPITGILTAVSISSPSLSPISGQFNVSNTLDAPEQIIPVSNSWAVPLPDRLNFTFPAMSVTGQSRVDWLETLTNTMSATRKPITPQPSRWKPNPDPASIVIPGLDTDASTVDQIEQIEQLITIKLQNIDENFSKIHNVLANKLLPAVKRYAVGTEPVREAAKFWTSFYEQAAQIRIPTFDDYSTVNEVPSEHEETQEQGEGHTVDGHQTTHPMPEIYETSVVNSETSFLPRHGAFSSTPAMARQGPTDHSYATQGSDPSWTPSMESPLVRLNREINNFSNESTDDSIIPSTSAAARYTPATEAREDNESADFTFQPPTTSEVLRSEKGKGKAAAQPLLKEVLRHTLYSASDNSSFENNTVRNSPFKFRAKPKTPTIDKSLNPYLRSDTTATTTSNWSGVVDLRDPSVLTPQRGQSGKFASKNATTPYADDVDDSFDGLPPGMSPPVLMSPARPPRSSAELGLLKLGQTPARDASMRIQLDLLREEQLKSGKGGGGGGRRLSTFPKPYESSMSTAPTPPSLSRYSLNNRHDDYSTSSSMTKDSSLESMIRHIRSGIEPNVGMTPGMGLTPGLRIRPRERAPAQAQVQEQPRAYDPTPPRQYQQQRQYSSSPPSEPATPMYGQQHMHMHHHQQQDIDSDSDSLDEINNTAHPSAAFLMASQGVGVEYDDDDSFGSSNHSSDSLNDEVVSEGIVPVHPFASAGTIEDDGFDDSFDDDDDRGGGGYQEETVFGVHPAQRMYDARQSDGHNLRMLGDNLLQDTIGIGSQMAASGRVEESPTPASWAH</sequence>
<evidence type="ECO:0000256" key="7">
    <source>
        <dbReference type="ARBA" id="ARBA00023180"/>
    </source>
</evidence>
<reference evidence="10 11" key="1">
    <citation type="journal article" date="2018" name="Evol. Lett.">
        <title>Horizontal gene cluster transfer increased hallucinogenic mushroom diversity.</title>
        <authorList>
            <person name="Reynolds H.T."/>
            <person name="Vijayakumar V."/>
            <person name="Gluck-Thaler E."/>
            <person name="Korotkin H.B."/>
            <person name="Matheny P.B."/>
            <person name="Slot J.C."/>
        </authorList>
    </citation>
    <scope>NUCLEOTIDE SEQUENCE [LARGE SCALE GENOMIC DNA]</scope>
    <source>
        <strain evidence="10 11">2631</strain>
    </source>
</reference>
<feature type="compositionally biased region" description="Acidic residues" evidence="8">
    <location>
        <begin position="1271"/>
        <end position="1285"/>
    </location>
</feature>
<dbReference type="Gene3D" id="3.20.20.80">
    <property type="entry name" value="Glycosidases"/>
    <property type="match status" value="1"/>
</dbReference>
<dbReference type="PROSITE" id="PS50007">
    <property type="entry name" value="PIPLC_X_DOMAIN"/>
    <property type="match status" value="1"/>
</dbReference>
<feature type="compositionally biased region" description="Low complexity" evidence="8">
    <location>
        <begin position="1167"/>
        <end position="1179"/>
    </location>
</feature>
<dbReference type="GO" id="GO:0072686">
    <property type="term" value="C:mitotic spindle"/>
    <property type="evidence" value="ECO:0007669"/>
    <property type="project" value="InterPro"/>
</dbReference>
<feature type="domain" description="Alpha-L-arabinofuranosidase C-terminal" evidence="9">
    <location>
        <begin position="428"/>
        <end position="628"/>
    </location>
</feature>
<comment type="catalytic activity">
    <reaction evidence="1">
        <text>Hydrolysis of terminal non-reducing alpha-L-arabinofuranoside residues in alpha-L-arabinosides.</text>
        <dbReference type="EC" id="3.2.1.55"/>
    </reaction>
</comment>
<dbReference type="OrthoDB" id="406864at2759"/>
<evidence type="ECO:0000256" key="4">
    <source>
        <dbReference type="ARBA" id="ARBA00012670"/>
    </source>
</evidence>
<feature type="region of interest" description="Disordered" evidence="8">
    <location>
        <begin position="1267"/>
        <end position="1293"/>
    </location>
</feature>
<feature type="region of interest" description="Disordered" evidence="8">
    <location>
        <begin position="974"/>
        <end position="997"/>
    </location>
</feature>
<evidence type="ECO:0000256" key="3">
    <source>
        <dbReference type="ARBA" id="ARBA00007186"/>
    </source>
</evidence>
<dbReference type="InterPro" id="IPR010720">
    <property type="entry name" value="Alpha-L-AF_C"/>
</dbReference>
<evidence type="ECO:0000256" key="8">
    <source>
        <dbReference type="SAM" id="MobiDB-lite"/>
    </source>
</evidence>
<dbReference type="InterPro" id="IPR051563">
    <property type="entry name" value="Glycosyl_Hydrolase_51"/>
</dbReference>
<dbReference type="SMART" id="SM00813">
    <property type="entry name" value="Alpha-L-AF_C"/>
    <property type="match status" value="1"/>
</dbReference>
<evidence type="ECO:0000313" key="11">
    <source>
        <dbReference type="Proteomes" id="UP000283269"/>
    </source>
</evidence>
<feature type="compositionally biased region" description="Polar residues" evidence="8">
    <location>
        <begin position="879"/>
        <end position="891"/>
    </location>
</feature>
<dbReference type="PANTHER" id="PTHR31776">
    <property type="entry name" value="ALPHA-L-ARABINOFURANOSIDASE 1"/>
    <property type="match status" value="1"/>
</dbReference>
<dbReference type="GO" id="GO:0046556">
    <property type="term" value="F:alpha-L-arabinofuranosidase activity"/>
    <property type="evidence" value="ECO:0007669"/>
    <property type="project" value="UniProtKB-EC"/>
</dbReference>
<feature type="region of interest" description="Disordered" evidence="8">
    <location>
        <begin position="870"/>
        <end position="899"/>
    </location>
</feature>
<protein>
    <recommendedName>
        <fullName evidence="4">non-reducing end alpha-L-arabinofuranosidase</fullName>
        <ecNumber evidence="4">3.2.1.55</ecNumber>
    </recommendedName>
</protein>
<feature type="compositionally biased region" description="Polar residues" evidence="8">
    <location>
        <begin position="1078"/>
        <end position="1095"/>
    </location>
</feature>
<gene>
    <name evidence="10" type="ORF">CVT25_015579</name>
</gene>
<dbReference type="GO" id="GO:0008608">
    <property type="term" value="P:attachment of spindle microtubules to kinetochore"/>
    <property type="evidence" value="ECO:0007669"/>
    <property type="project" value="InterPro"/>
</dbReference>
<keyword evidence="11" id="KW-1185">Reference proteome</keyword>
<proteinExistence type="inferred from homology"/>
<keyword evidence="6" id="KW-0378">Hydrolase</keyword>
<dbReference type="GO" id="GO:0042729">
    <property type="term" value="C:DASH complex"/>
    <property type="evidence" value="ECO:0007669"/>
    <property type="project" value="InterPro"/>
</dbReference>
<dbReference type="EMBL" id="NHYD01003428">
    <property type="protein sequence ID" value="PPQ78034.1"/>
    <property type="molecule type" value="Genomic_DNA"/>
</dbReference>
<dbReference type="Pfam" id="PF08655">
    <property type="entry name" value="DASH_Ask1"/>
    <property type="match status" value="1"/>
</dbReference>
<feature type="region of interest" description="Disordered" evidence="8">
    <location>
        <begin position="1147"/>
        <end position="1210"/>
    </location>
</feature>
<comment type="similarity">
    <text evidence="3">Belongs to the glycosyl hydrolase 51 family.</text>
</comment>
<dbReference type="InterPro" id="IPR013964">
    <property type="entry name" value="DASH_Ask1"/>
</dbReference>
<keyword evidence="5" id="KW-0732">Signal</keyword>
<dbReference type="GO" id="GO:0031222">
    <property type="term" value="P:arabinan catabolic process"/>
    <property type="evidence" value="ECO:0007669"/>
    <property type="project" value="UniProtKB-UniPathway"/>
</dbReference>
<dbReference type="InterPro" id="IPR017853">
    <property type="entry name" value="GH"/>
</dbReference>
<dbReference type="Pfam" id="PF06964">
    <property type="entry name" value="Alpha-L-AF_C"/>
    <property type="match status" value="1"/>
</dbReference>
<dbReference type="EC" id="3.2.1.55" evidence="4"/>
<evidence type="ECO:0000256" key="1">
    <source>
        <dbReference type="ARBA" id="ARBA00001462"/>
    </source>
</evidence>
<dbReference type="PANTHER" id="PTHR31776:SF0">
    <property type="entry name" value="ALPHA-L-ARABINOFURANOSIDASE 1"/>
    <property type="match status" value="1"/>
</dbReference>
<feature type="region of interest" description="Disordered" evidence="8">
    <location>
        <begin position="806"/>
        <end position="832"/>
    </location>
</feature>
<dbReference type="InterPro" id="IPR055235">
    <property type="entry name" value="ASD1_cat"/>
</dbReference>
<feature type="compositionally biased region" description="Low complexity" evidence="8">
    <location>
        <begin position="1102"/>
        <end position="1112"/>
    </location>
</feature>
<dbReference type="Proteomes" id="UP000283269">
    <property type="component" value="Unassembled WGS sequence"/>
</dbReference>
<dbReference type="GO" id="GO:0046373">
    <property type="term" value="P:L-arabinose metabolic process"/>
    <property type="evidence" value="ECO:0007669"/>
    <property type="project" value="InterPro"/>
</dbReference>
<accession>A0A409WHN6</accession>
<dbReference type="Pfam" id="PF22848">
    <property type="entry name" value="ASD1_dom"/>
    <property type="match status" value="1"/>
</dbReference>
<feature type="compositionally biased region" description="Polar residues" evidence="8">
    <location>
        <begin position="819"/>
        <end position="832"/>
    </location>
</feature>
<dbReference type="UniPathway" id="UPA00667"/>
<evidence type="ECO:0000256" key="6">
    <source>
        <dbReference type="ARBA" id="ARBA00022801"/>
    </source>
</evidence>
<dbReference type="InParanoid" id="A0A409WHN6"/>
<dbReference type="STRING" id="93625.A0A409WHN6"/>
<dbReference type="SUPFAM" id="SSF51445">
    <property type="entry name" value="(Trans)glycosidases"/>
    <property type="match status" value="1"/>
</dbReference>
<evidence type="ECO:0000256" key="2">
    <source>
        <dbReference type="ARBA" id="ARBA00004834"/>
    </source>
</evidence>
<evidence type="ECO:0000313" key="10">
    <source>
        <dbReference type="EMBL" id="PPQ78034.1"/>
    </source>
</evidence>
<name>A0A409WHN6_PSICY</name>